<sequence length="103" mass="11594">MFDSHRGRFATYGVISHLPGEIIDTFWIIIDQNLQGLFSLAKVINFNLVNNKGLLSIVYSQENSPISVTFDLNTPFRSNYPELILAYDDGNSQTILLPTEAQT</sequence>
<evidence type="ECO:0000313" key="1">
    <source>
        <dbReference type="EMBL" id="BDR56267.1"/>
    </source>
</evidence>
<organism evidence="1 2">
    <name type="scientific">Xylocopilactobacillus apis</name>
    <dbReference type="NCBI Taxonomy" id="2932183"/>
    <lineage>
        <taxon>Bacteria</taxon>
        <taxon>Bacillati</taxon>
        <taxon>Bacillota</taxon>
        <taxon>Bacilli</taxon>
        <taxon>Lactobacillales</taxon>
        <taxon>Lactobacillaceae</taxon>
        <taxon>Xylocopilactobacillus</taxon>
    </lineage>
</organism>
<dbReference type="Proteomes" id="UP001321804">
    <property type="component" value="Chromosome"/>
</dbReference>
<gene>
    <name evidence="1" type="ORF">KIMC2_08290</name>
</gene>
<dbReference type="RefSeq" id="WP_317698166.1">
    <property type="nucleotide sequence ID" value="NZ_AP026801.1"/>
</dbReference>
<dbReference type="InterPro" id="IPR009303">
    <property type="entry name" value="DUF960"/>
</dbReference>
<name>A0AAU9D661_9LACO</name>
<dbReference type="Gene3D" id="3.10.450.150">
    <property type="entry name" value="enterococcus faecalis protein"/>
    <property type="match status" value="1"/>
</dbReference>
<evidence type="ECO:0000313" key="2">
    <source>
        <dbReference type="Proteomes" id="UP001321804"/>
    </source>
</evidence>
<dbReference type="Pfam" id="PF06124">
    <property type="entry name" value="DUF960"/>
    <property type="match status" value="1"/>
</dbReference>
<proteinExistence type="predicted"/>
<reference evidence="1 2" key="1">
    <citation type="journal article" date="2023" name="Microbiol. Spectr.">
        <title>Symbiosis of Carpenter Bees with Uncharacterized Lactic Acid Bacteria Showing NAD Auxotrophy.</title>
        <authorList>
            <person name="Kawasaki S."/>
            <person name="Ozawa K."/>
            <person name="Mori T."/>
            <person name="Yamamoto A."/>
            <person name="Ito M."/>
            <person name="Ohkuma M."/>
            <person name="Sakamoto M."/>
            <person name="Matsutani M."/>
        </authorList>
    </citation>
    <scope>NUCLEOTIDE SEQUENCE [LARGE SCALE GENOMIC DNA]</scope>
    <source>
        <strain evidence="1 2">KimC2</strain>
    </source>
</reference>
<keyword evidence="2" id="KW-1185">Reference proteome</keyword>
<accession>A0AAU9D661</accession>
<dbReference type="AlphaFoldDB" id="A0AAU9D661"/>
<dbReference type="EMBL" id="AP026801">
    <property type="protein sequence ID" value="BDR56267.1"/>
    <property type="molecule type" value="Genomic_DNA"/>
</dbReference>
<dbReference type="KEGG" id="xak:KIMC2_08290"/>
<protein>
    <submittedName>
        <fullName evidence="1">GTP cyclohydrolase</fullName>
    </submittedName>
</protein>